<accession>E8ZHQ4</accession>
<dbReference type="Proteomes" id="UP000008637">
    <property type="component" value="Chromosome"/>
</dbReference>
<sequence length="148" mass="15897">MTDRFLFSILSTTGIISGATTLSFGSSYVVGKYMPRPRPAKYFVKKIAKIASIEDIKEYEDLQGCTFLFKSKDATPSQASSSTSGSTTTTSNSVVGYESLEQFRSKNGSSINDDKIVLSADSQRSKCSHGAAVYIEISKSESESGKAA</sequence>
<keyword evidence="2" id="KW-1185">Reference proteome</keyword>
<dbReference type="EMBL" id="FR773153">
    <property type="protein sequence ID" value="CBY92675.1"/>
    <property type="molecule type" value="Genomic_DNA"/>
</dbReference>
<reference evidence="1 2" key="1">
    <citation type="journal article" date="2011" name="J. Bacteriol.">
        <title>Complete genome sequence of Mycoplasma haemofelis, a hemotropic mycoplasma.</title>
        <authorList>
            <person name="Barker E.N."/>
            <person name="Helps C.R."/>
            <person name="Peters I.R."/>
            <person name="Darby A.C."/>
            <person name="Radford A.D."/>
            <person name="Tasker S."/>
        </authorList>
    </citation>
    <scope>NUCLEOTIDE SEQUENCE [LARGE SCALE GENOMIC DNA]</scope>
    <source>
        <strain evidence="1 2">Langford 1</strain>
    </source>
</reference>
<name>E8ZHQ4_MYCHL</name>
<evidence type="ECO:0000313" key="1">
    <source>
        <dbReference type="EMBL" id="CBY92675.1"/>
    </source>
</evidence>
<evidence type="ECO:0000313" key="2">
    <source>
        <dbReference type="Proteomes" id="UP000008637"/>
    </source>
</evidence>
<gene>
    <name evidence="1" type="ordered locus">HF1_06670</name>
</gene>
<protein>
    <submittedName>
        <fullName evidence="1">Uncharacterized protein</fullName>
    </submittedName>
</protein>
<proteinExistence type="predicted"/>
<dbReference type="HOGENOM" id="CLU_1804048_0_0_14"/>
<dbReference type="AlphaFoldDB" id="E8ZHQ4"/>
<organism evidence="1 2">
    <name type="scientific">Mycoplasma haemofelis (strain Langford 1)</name>
    <name type="common">Haemobartonella felis</name>
    <dbReference type="NCBI Taxonomy" id="941640"/>
    <lineage>
        <taxon>Bacteria</taxon>
        <taxon>Bacillati</taxon>
        <taxon>Mycoplasmatota</taxon>
        <taxon>Mollicutes</taxon>
        <taxon>Mycoplasmataceae</taxon>
        <taxon>Mycoplasma</taxon>
    </lineage>
</organism>
<dbReference type="KEGG" id="mha:HF1_06670"/>